<accession>A0A165B7D2</accession>
<keyword evidence="3" id="KW-1185">Reference proteome</keyword>
<evidence type="ECO:0000313" key="2">
    <source>
        <dbReference type="EMBL" id="KZT00413.1"/>
    </source>
</evidence>
<dbReference type="RefSeq" id="XP_040758153.1">
    <property type="nucleotide sequence ID" value="XM_040902919.1"/>
</dbReference>
<dbReference type="Proteomes" id="UP000076871">
    <property type="component" value="Unassembled WGS sequence"/>
</dbReference>
<evidence type="ECO:0000256" key="1">
    <source>
        <dbReference type="SAM" id="MobiDB-lite"/>
    </source>
</evidence>
<organism evidence="2 3">
    <name type="scientific">Laetiporus sulphureus 93-53</name>
    <dbReference type="NCBI Taxonomy" id="1314785"/>
    <lineage>
        <taxon>Eukaryota</taxon>
        <taxon>Fungi</taxon>
        <taxon>Dikarya</taxon>
        <taxon>Basidiomycota</taxon>
        <taxon>Agaricomycotina</taxon>
        <taxon>Agaricomycetes</taxon>
        <taxon>Polyporales</taxon>
        <taxon>Laetiporus</taxon>
    </lineage>
</organism>
<dbReference type="GeneID" id="63819950"/>
<name>A0A165B7D2_9APHY</name>
<protein>
    <submittedName>
        <fullName evidence="2">Uncharacterized protein</fullName>
    </submittedName>
</protein>
<feature type="region of interest" description="Disordered" evidence="1">
    <location>
        <begin position="212"/>
        <end position="236"/>
    </location>
</feature>
<dbReference type="AlphaFoldDB" id="A0A165B7D2"/>
<gene>
    <name evidence="2" type="ORF">LAESUDRAFT_554772</name>
</gene>
<sequence>MGAVGESRSPCIVRRPRTHRFTFQSPRLSFDQLTAVCRPRWHVRMSLREASCARAPRIHSLLALLQRPGACARPSPPRHANRPRSLFATTAFPTPDAMRRLCRPATSATHSSPITTALERADAYNRWCNRGGGTIGGGTVRLDGIAWVMQTPPPSFDHPRALCRLDDSRTSPREASCARASQIAPLLSPYTTTSRSLVRANPPRSSFATAAVPAPNAMSRSHRPAPSAAHALVPSPRLTNAQIHARYGDASSATQEEAKWVGGAPQRYRVLLLSFDHPGALS</sequence>
<proteinExistence type="predicted"/>
<dbReference type="EMBL" id="KV427686">
    <property type="protein sequence ID" value="KZT00413.1"/>
    <property type="molecule type" value="Genomic_DNA"/>
</dbReference>
<reference evidence="2 3" key="1">
    <citation type="journal article" date="2016" name="Mol. Biol. Evol.">
        <title>Comparative Genomics of Early-Diverging Mushroom-Forming Fungi Provides Insights into the Origins of Lignocellulose Decay Capabilities.</title>
        <authorList>
            <person name="Nagy L.G."/>
            <person name="Riley R."/>
            <person name="Tritt A."/>
            <person name="Adam C."/>
            <person name="Daum C."/>
            <person name="Floudas D."/>
            <person name="Sun H."/>
            <person name="Yadav J.S."/>
            <person name="Pangilinan J."/>
            <person name="Larsson K.H."/>
            <person name="Matsuura K."/>
            <person name="Barry K."/>
            <person name="Labutti K."/>
            <person name="Kuo R."/>
            <person name="Ohm R.A."/>
            <person name="Bhattacharya S.S."/>
            <person name="Shirouzu T."/>
            <person name="Yoshinaga Y."/>
            <person name="Martin F.M."/>
            <person name="Grigoriev I.V."/>
            <person name="Hibbett D.S."/>
        </authorList>
    </citation>
    <scope>NUCLEOTIDE SEQUENCE [LARGE SCALE GENOMIC DNA]</scope>
    <source>
        <strain evidence="2 3">93-53</strain>
    </source>
</reference>
<dbReference type="InParanoid" id="A0A165B7D2"/>
<evidence type="ECO:0000313" key="3">
    <source>
        <dbReference type="Proteomes" id="UP000076871"/>
    </source>
</evidence>